<comment type="function">
    <text evidence="15">Converts trimethyllysine (TML) into hydroxytrimethyllysine (HTML).</text>
</comment>
<comment type="similarity">
    <text evidence="4">Belongs to the gamma-BBH/TMLD family.</text>
</comment>
<name>A0AAN8R7W5_9TELE</name>
<dbReference type="GO" id="GO:0050353">
    <property type="term" value="F:trimethyllysine dioxygenase activity"/>
    <property type="evidence" value="ECO:0007669"/>
    <property type="project" value="UniProtKB-EC"/>
</dbReference>
<dbReference type="Gene3D" id="3.60.130.10">
    <property type="entry name" value="Clavaminate synthase-like"/>
    <property type="match status" value="1"/>
</dbReference>
<dbReference type="Gene3D" id="3.30.2020.30">
    <property type="match status" value="1"/>
</dbReference>
<proteinExistence type="inferred from homology"/>
<dbReference type="GO" id="GO:0005739">
    <property type="term" value="C:mitochondrion"/>
    <property type="evidence" value="ECO:0007669"/>
    <property type="project" value="TreeGrafter"/>
</dbReference>
<comment type="catalytic activity">
    <reaction evidence="16">
        <text>N(6),N(6),N(6)-trimethyl-L-lysine + 2-oxoglutarate + O2 = (3S)-3-hydroxy-N(6),N(6),N(6)-trimethyl-L-lysine + succinate + CO2</text>
        <dbReference type="Rhea" id="RHEA:14181"/>
        <dbReference type="ChEBI" id="CHEBI:15379"/>
        <dbReference type="ChEBI" id="CHEBI:16526"/>
        <dbReference type="ChEBI" id="CHEBI:16810"/>
        <dbReference type="ChEBI" id="CHEBI:30031"/>
        <dbReference type="ChEBI" id="CHEBI:58100"/>
        <dbReference type="ChEBI" id="CHEBI:141499"/>
        <dbReference type="EC" id="1.14.11.8"/>
    </reaction>
</comment>
<keyword evidence="21" id="KW-1185">Reference proteome</keyword>
<dbReference type="PANTHER" id="PTHR10696">
    <property type="entry name" value="GAMMA-BUTYROBETAINE HYDROXYLASE-RELATED"/>
    <property type="match status" value="1"/>
</dbReference>
<evidence type="ECO:0000259" key="18">
    <source>
        <dbReference type="Pfam" id="PF02668"/>
    </source>
</evidence>
<dbReference type="EMBL" id="JAGTTL010000010">
    <property type="protein sequence ID" value="KAK6316897.1"/>
    <property type="molecule type" value="Genomic_DNA"/>
</dbReference>
<evidence type="ECO:0000256" key="16">
    <source>
        <dbReference type="ARBA" id="ARBA00049334"/>
    </source>
</evidence>
<evidence type="ECO:0000313" key="21">
    <source>
        <dbReference type="Proteomes" id="UP001356427"/>
    </source>
</evidence>
<dbReference type="NCBIfam" id="TIGR02410">
    <property type="entry name" value="carnitine_TMLD"/>
    <property type="match status" value="1"/>
</dbReference>
<comment type="cofactor">
    <cofactor evidence="2">
        <name>L-ascorbate</name>
        <dbReference type="ChEBI" id="CHEBI:38290"/>
    </cofactor>
</comment>
<dbReference type="InterPro" id="IPR042098">
    <property type="entry name" value="TauD-like_sf"/>
</dbReference>
<comment type="pathway">
    <text evidence="3">Amine and polyamine biosynthesis; carnitine biosynthesis.</text>
</comment>
<evidence type="ECO:0000256" key="7">
    <source>
        <dbReference type="ARBA" id="ARBA00022723"/>
    </source>
</evidence>
<protein>
    <recommendedName>
        <fullName evidence="6">Trimethyllysine dioxygenase, mitochondrial</fullName>
        <ecNumber evidence="5">1.14.11.8</ecNumber>
    </recommendedName>
    <alternativeName>
        <fullName evidence="13">Epsilon-trimethyllysine 2-oxoglutarate dioxygenase</fullName>
    </alternativeName>
    <alternativeName>
        <fullName evidence="12">TML hydroxylase</fullName>
    </alternativeName>
    <alternativeName>
        <fullName evidence="14">TML-alpha-ketoglutarate dioxygenase</fullName>
    </alternativeName>
</protein>
<evidence type="ECO:0000256" key="14">
    <source>
        <dbReference type="ARBA" id="ARBA00032283"/>
    </source>
</evidence>
<evidence type="ECO:0000256" key="8">
    <source>
        <dbReference type="ARBA" id="ARBA00022873"/>
    </source>
</evidence>
<evidence type="ECO:0000313" key="20">
    <source>
        <dbReference type="EMBL" id="KAK6316897.1"/>
    </source>
</evidence>
<feature type="domain" description="Gamma-butyrobetaine hydroxylase-like N-terminal" evidence="19">
    <location>
        <begin position="150"/>
        <end position="227"/>
    </location>
</feature>
<evidence type="ECO:0000256" key="13">
    <source>
        <dbReference type="ARBA" id="ARBA00031778"/>
    </source>
</evidence>
<feature type="region of interest" description="Disordered" evidence="17">
    <location>
        <begin position="55"/>
        <end position="74"/>
    </location>
</feature>
<dbReference type="EC" id="1.14.11.8" evidence="5"/>
<dbReference type="CDD" id="cd00250">
    <property type="entry name" value="CAS_like"/>
    <property type="match status" value="1"/>
</dbReference>
<dbReference type="InterPro" id="IPR012776">
    <property type="entry name" value="Trimethyllysine_dOase"/>
</dbReference>
<keyword evidence="10" id="KW-0560">Oxidoreductase</keyword>
<keyword evidence="8" id="KW-0124">Carnitine biosynthesis</keyword>
<evidence type="ECO:0000256" key="4">
    <source>
        <dbReference type="ARBA" id="ARBA00008654"/>
    </source>
</evidence>
<organism evidence="20 21">
    <name type="scientific">Coregonus suidteri</name>
    <dbReference type="NCBI Taxonomy" id="861788"/>
    <lineage>
        <taxon>Eukaryota</taxon>
        <taxon>Metazoa</taxon>
        <taxon>Chordata</taxon>
        <taxon>Craniata</taxon>
        <taxon>Vertebrata</taxon>
        <taxon>Euteleostomi</taxon>
        <taxon>Actinopterygii</taxon>
        <taxon>Neopterygii</taxon>
        <taxon>Teleostei</taxon>
        <taxon>Protacanthopterygii</taxon>
        <taxon>Salmoniformes</taxon>
        <taxon>Salmonidae</taxon>
        <taxon>Coregoninae</taxon>
        <taxon>Coregonus</taxon>
    </lineage>
</organism>
<comment type="caution">
    <text evidence="20">The sequence shown here is derived from an EMBL/GenBank/DDBJ whole genome shotgun (WGS) entry which is preliminary data.</text>
</comment>
<reference evidence="20 21" key="1">
    <citation type="submission" date="2021-04" db="EMBL/GenBank/DDBJ databases">
        <authorList>
            <person name="De Guttry C."/>
            <person name="Zahm M."/>
            <person name="Klopp C."/>
            <person name="Cabau C."/>
            <person name="Louis A."/>
            <person name="Berthelot C."/>
            <person name="Parey E."/>
            <person name="Roest Crollius H."/>
            <person name="Montfort J."/>
            <person name="Robinson-Rechavi M."/>
            <person name="Bucao C."/>
            <person name="Bouchez O."/>
            <person name="Gislard M."/>
            <person name="Lluch J."/>
            <person name="Milhes M."/>
            <person name="Lampietro C."/>
            <person name="Lopez Roques C."/>
            <person name="Donnadieu C."/>
            <person name="Braasch I."/>
            <person name="Desvignes T."/>
            <person name="Postlethwait J."/>
            <person name="Bobe J."/>
            <person name="Wedekind C."/>
            <person name="Guiguen Y."/>
        </authorList>
    </citation>
    <scope>NUCLEOTIDE SEQUENCE [LARGE SCALE GENOMIC DNA]</scope>
    <source>
        <strain evidence="20">Cs_M1</strain>
        <tissue evidence="20">Blood</tissue>
    </source>
</reference>
<sequence length="515" mass="59775">MLQNRARQAASTPPKSLSVHTGWMEPVTHGVNMFRNSVNSDPSCIIPVYQREAEASTRTGRPVNRRRRKSTKSELHPNHCTAINIIDWNTHEIRSTMYLARVFCRLHGYLQPISKAQAPLVSGLIRTQNEVRCWKYTAAPQSTSCHWQLQEECLELSYGGLMMHFDYVWLRDHCRSASCYNSKTNQRNLDTSNVELNIRPTNTRVDDENLFLTWPDGHVTRYNLSWLAQNSYEGQKQSAMQPRFIWNSDIYSNAKVPSANWDKFMTCDDELKKFLRNFLLYGIAFVEGVPPTVEATETVTQRVSLIRETMYGKMWNFTSDFSRGDTAYTKLALDRHTDTSYFQEPCGIQVFHCLRHEGTGGRTLLVDGFYSADQVLQKMPDNFELLARVPIKHEYIENVSDHRNHMIGIGPVLSVYPWNNEVYMIRYNNYDRAVINTIPHDIVKRWYVAHRELTTELRKPDNELWVKLKPGKVLFIDNWRVMHGRESFTGLRQLCGCYLTRDDVLNTARSLGLQA</sequence>
<feature type="region of interest" description="Disordered" evidence="17">
    <location>
        <begin position="1"/>
        <end position="21"/>
    </location>
</feature>
<evidence type="ECO:0000256" key="11">
    <source>
        <dbReference type="ARBA" id="ARBA00023004"/>
    </source>
</evidence>
<dbReference type="FunFam" id="3.60.130.10:FF:000001">
    <property type="entry name" value="Trimethyllysine dioxygenase, mitochondrial"/>
    <property type="match status" value="1"/>
</dbReference>
<evidence type="ECO:0000256" key="9">
    <source>
        <dbReference type="ARBA" id="ARBA00022964"/>
    </source>
</evidence>
<dbReference type="GO" id="GO:0045329">
    <property type="term" value="P:carnitine biosynthetic process"/>
    <property type="evidence" value="ECO:0007669"/>
    <property type="project" value="UniProtKB-KW"/>
</dbReference>
<evidence type="ECO:0000256" key="12">
    <source>
        <dbReference type="ARBA" id="ARBA00030363"/>
    </source>
</evidence>
<evidence type="ECO:0000256" key="10">
    <source>
        <dbReference type="ARBA" id="ARBA00023002"/>
    </source>
</evidence>
<dbReference type="InterPro" id="IPR010376">
    <property type="entry name" value="GBBH-like_N"/>
</dbReference>
<evidence type="ECO:0000259" key="19">
    <source>
        <dbReference type="Pfam" id="PF06155"/>
    </source>
</evidence>
<dbReference type="AlphaFoldDB" id="A0AAN8R7W5"/>
<dbReference type="InterPro" id="IPR003819">
    <property type="entry name" value="TauD/TfdA-like"/>
</dbReference>
<keyword evidence="9" id="KW-0223">Dioxygenase</keyword>
<evidence type="ECO:0000256" key="17">
    <source>
        <dbReference type="SAM" id="MobiDB-lite"/>
    </source>
</evidence>
<feature type="domain" description="TauD/TfdA-like" evidence="18">
    <location>
        <begin position="259"/>
        <end position="498"/>
    </location>
</feature>
<feature type="compositionally biased region" description="Polar residues" evidence="17">
    <location>
        <begin position="1"/>
        <end position="19"/>
    </location>
</feature>
<dbReference type="InterPro" id="IPR050411">
    <property type="entry name" value="AlphaKG_dependent_hydroxylases"/>
</dbReference>
<dbReference type="SUPFAM" id="SSF51197">
    <property type="entry name" value="Clavaminate synthase-like"/>
    <property type="match status" value="1"/>
</dbReference>
<gene>
    <name evidence="20" type="ORF">J4Q44_G00122970</name>
</gene>
<evidence type="ECO:0000256" key="5">
    <source>
        <dbReference type="ARBA" id="ARBA00012267"/>
    </source>
</evidence>
<dbReference type="Proteomes" id="UP001356427">
    <property type="component" value="Unassembled WGS sequence"/>
</dbReference>
<keyword evidence="11" id="KW-0408">Iron</keyword>
<keyword evidence="7" id="KW-0479">Metal-binding</keyword>
<accession>A0AAN8R7W5</accession>
<dbReference type="Pfam" id="PF02668">
    <property type="entry name" value="TauD"/>
    <property type="match status" value="1"/>
</dbReference>
<dbReference type="GO" id="GO:0005506">
    <property type="term" value="F:iron ion binding"/>
    <property type="evidence" value="ECO:0007669"/>
    <property type="project" value="InterPro"/>
</dbReference>
<evidence type="ECO:0000256" key="6">
    <source>
        <dbReference type="ARBA" id="ARBA00016835"/>
    </source>
</evidence>
<dbReference type="InterPro" id="IPR038492">
    <property type="entry name" value="GBBH-like_N_sf"/>
</dbReference>
<evidence type="ECO:0000256" key="1">
    <source>
        <dbReference type="ARBA" id="ARBA00001954"/>
    </source>
</evidence>
<evidence type="ECO:0000256" key="15">
    <source>
        <dbReference type="ARBA" id="ARBA00046008"/>
    </source>
</evidence>
<comment type="cofactor">
    <cofactor evidence="1">
        <name>Fe(2+)</name>
        <dbReference type="ChEBI" id="CHEBI:29033"/>
    </cofactor>
</comment>
<dbReference type="Pfam" id="PF06155">
    <property type="entry name" value="GBBH-like_N"/>
    <property type="match status" value="1"/>
</dbReference>
<dbReference type="FunFam" id="3.30.2020.30:FF:000002">
    <property type="entry name" value="Putative gamma-butyrobetaine dioxygenase"/>
    <property type="match status" value="1"/>
</dbReference>
<dbReference type="PANTHER" id="PTHR10696:SF51">
    <property type="entry name" value="TRIMETHYLLYSINE DIOXYGENASE, MITOCHONDRIAL"/>
    <property type="match status" value="1"/>
</dbReference>
<evidence type="ECO:0000256" key="3">
    <source>
        <dbReference type="ARBA" id="ARBA00005022"/>
    </source>
</evidence>
<evidence type="ECO:0000256" key="2">
    <source>
        <dbReference type="ARBA" id="ARBA00001961"/>
    </source>
</evidence>